<proteinExistence type="predicted"/>
<dbReference type="EMBL" id="FNDB01000007">
    <property type="protein sequence ID" value="SDH42229.1"/>
    <property type="molecule type" value="Genomic_DNA"/>
</dbReference>
<dbReference type="Pfam" id="PF00535">
    <property type="entry name" value="Glycos_transf_2"/>
    <property type="match status" value="1"/>
</dbReference>
<dbReference type="PANTHER" id="PTHR43685">
    <property type="entry name" value="GLYCOSYLTRANSFERASE"/>
    <property type="match status" value="1"/>
</dbReference>
<evidence type="ECO:0000313" key="4">
    <source>
        <dbReference type="EMBL" id="SDH42229.1"/>
    </source>
</evidence>
<feature type="domain" description="Glycosyltransferase 2-like" evidence="2">
    <location>
        <begin position="7"/>
        <end position="141"/>
    </location>
</feature>
<dbReference type="RefSeq" id="WP_091257360.1">
    <property type="nucleotide sequence ID" value="NZ_FNDB01000007.1"/>
</dbReference>
<accession>A0A1G8CA83</accession>
<dbReference type="InterPro" id="IPR027791">
    <property type="entry name" value="Galactosyl_T_C"/>
</dbReference>
<organism evidence="4 5">
    <name type="scientific">Flavobacterium omnivorum</name>
    <dbReference type="NCBI Taxonomy" id="178355"/>
    <lineage>
        <taxon>Bacteria</taxon>
        <taxon>Pseudomonadati</taxon>
        <taxon>Bacteroidota</taxon>
        <taxon>Flavobacteriia</taxon>
        <taxon>Flavobacteriales</taxon>
        <taxon>Flavobacteriaceae</taxon>
        <taxon>Flavobacterium</taxon>
    </lineage>
</organism>
<dbReference type="PANTHER" id="PTHR43685:SF2">
    <property type="entry name" value="GLYCOSYLTRANSFERASE 2-LIKE DOMAIN-CONTAINING PROTEIN"/>
    <property type="match status" value="1"/>
</dbReference>
<feature type="domain" description="Galactosyltransferase C-terminal" evidence="3">
    <location>
        <begin position="154"/>
        <end position="196"/>
    </location>
</feature>
<dbReference type="InterPro" id="IPR001173">
    <property type="entry name" value="Glyco_trans_2-like"/>
</dbReference>
<dbReference type="GO" id="GO:0044010">
    <property type="term" value="P:single-species biofilm formation"/>
    <property type="evidence" value="ECO:0007669"/>
    <property type="project" value="TreeGrafter"/>
</dbReference>
<dbReference type="STRING" id="178355.SAMN04488062_10792"/>
<dbReference type="SUPFAM" id="SSF53448">
    <property type="entry name" value="Nucleotide-diphospho-sugar transferases"/>
    <property type="match status" value="1"/>
</dbReference>
<dbReference type="InterPro" id="IPR029044">
    <property type="entry name" value="Nucleotide-diphossugar_trans"/>
</dbReference>
<sequence>MKNPSLSIIITCYNLGEYLEEAIASIKEYSMNEDYEVILVNDGSTNATTNAILEEVVKSDKAIIYINQSNLGLAKARNNGIKQAKGKYIIPLDADNKLRPEFIEQTISILNNNLEIDVVHGNAQNFGNKVSIWKSKPFNFPEMLLNNYIDACAGFRKSTWEKLGGYDETMPVMGFEDWDLWLRMGNAGCRFEYVDELFFDYRVRDNSMLSEAWQKRSKLLDYIFNKKELKHLALFRESVIENKKLKEEPSFNLLITTILKKVKRKLPF</sequence>
<dbReference type="AlphaFoldDB" id="A0A1G8CA83"/>
<reference evidence="5" key="1">
    <citation type="submission" date="2016-10" db="EMBL/GenBank/DDBJ databases">
        <authorList>
            <person name="Varghese N."/>
            <person name="Submissions S."/>
        </authorList>
    </citation>
    <scope>NUCLEOTIDE SEQUENCE [LARGE SCALE GENOMIC DNA]</scope>
    <source>
        <strain evidence="5">CGMCC 1.2747</strain>
    </source>
</reference>
<dbReference type="InterPro" id="IPR050834">
    <property type="entry name" value="Glycosyltransf_2"/>
</dbReference>
<dbReference type="Gene3D" id="3.90.550.10">
    <property type="entry name" value="Spore Coat Polysaccharide Biosynthesis Protein SpsA, Chain A"/>
    <property type="match status" value="1"/>
</dbReference>
<evidence type="ECO:0000313" key="5">
    <source>
        <dbReference type="Proteomes" id="UP000199274"/>
    </source>
</evidence>
<dbReference type="Proteomes" id="UP000199274">
    <property type="component" value="Unassembled WGS sequence"/>
</dbReference>
<evidence type="ECO:0000256" key="1">
    <source>
        <dbReference type="ARBA" id="ARBA00022679"/>
    </source>
</evidence>
<name>A0A1G8CA83_9FLAO</name>
<evidence type="ECO:0000259" key="3">
    <source>
        <dbReference type="Pfam" id="PF02709"/>
    </source>
</evidence>
<gene>
    <name evidence="4" type="ORF">SAMN04488062_10792</name>
</gene>
<keyword evidence="5" id="KW-1185">Reference proteome</keyword>
<dbReference type="GO" id="GO:0016757">
    <property type="term" value="F:glycosyltransferase activity"/>
    <property type="evidence" value="ECO:0007669"/>
    <property type="project" value="UniProtKB-KW"/>
</dbReference>
<keyword evidence="4" id="KW-0328">Glycosyltransferase</keyword>
<evidence type="ECO:0000259" key="2">
    <source>
        <dbReference type="Pfam" id="PF00535"/>
    </source>
</evidence>
<dbReference type="Pfam" id="PF02709">
    <property type="entry name" value="Glyco_transf_7C"/>
    <property type="match status" value="1"/>
</dbReference>
<protein>
    <submittedName>
        <fullName evidence="4">N-terminal domain of galactosyltransferase</fullName>
    </submittedName>
</protein>
<keyword evidence="1 4" id="KW-0808">Transferase</keyword>
<dbReference type="CDD" id="cd00761">
    <property type="entry name" value="Glyco_tranf_GTA_type"/>
    <property type="match status" value="1"/>
</dbReference>
<dbReference type="OrthoDB" id="597270at2"/>